<dbReference type="PANTHER" id="PTHR13703:SF62">
    <property type="entry name" value="SMAD PROTEIN DAF-3"/>
    <property type="match status" value="1"/>
</dbReference>
<evidence type="ECO:0000256" key="8">
    <source>
        <dbReference type="SAM" id="Coils"/>
    </source>
</evidence>
<keyword evidence="7" id="KW-0963">Cytoplasm</keyword>
<dbReference type="PROSITE" id="PS51076">
    <property type="entry name" value="MH2"/>
    <property type="match status" value="1"/>
</dbReference>
<keyword evidence="13" id="KW-1185">Reference proteome</keyword>
<feature type="domain" description="MH1" evidence="10">
    <location>
        <begin position="239"/>
        <end position="373"/>
    </location>
</feature>
<dbReference type="OrthoDB" id="5875866at2759"/>
<dbReference type="PROSITE" id="PS51075">
    <property type="entry name" value="MH1"/>
    <property type="match status" value="1"/>
</dbReference>
<dbReference type="Pfam" id="PF03165">
    <property type="entry name" value="MH1"/>
    <property type="match status" value="1"/>
</dbReference>
<feature type="compositionally biased region" description="Pro residues" evidence="9">
    <location>
        <begin position="391"/>
        <end position="403"/>
    </location>
</feature>
<dbReference type="InterPro" id="IPR017855">
    <property type="entry name" value="SMAD-like_dom_sf"/>
</dbReference>
<dbReference type="Pfam" id="PF03166">
    <property type="entry name" value="MH2"/>
    <property type="match status" value="1"/>
</dbReference>
<dbReference type="SMART" id="SM00523">
    <property type="entry name" value="DWA"/>
    <property type="match status" value="1"/>
</dbReference>
<dbReference type="GO" id="GO:0000981">
    <property type="term" value="F:DNA-binding transcription factor activity, RNA polymerase II-specific"/>
    <property type="evidence" value="ECO:0007669"/>
    <property type="project" value="TreeGrafter"/>
</dbReference>
<gene>
    <name evidence="12" type="primary">Cni-daf-3</name>
    <name evidence="12" type="synonym">Cnig_chr_X.g22246</name>
    <name evidence="12" type="ORF">B9Z55_022246</name>
</gene>
<evidence type="ECO:0000313" key="13">
    <source>
        <dbReference type="Proteomes" id="UP000230233"/>
    </source>
</evidence>
<evidence type="ECO:0000256" key="1">
    <source>
        <dbReference type="ARBA" id="ARBA00005545"/>
    </source>
</evidence>
<evidence type="ECO:0000256" key="3">
    <source>
        <dbReference type="ARBA" id="ARBA00022833"/>
    </source>
</evidence>
<dbReference type="GO" id="GO:0046872">
    <property type="term" value="F:metal ion binding"/>
    <property type="evidence" value="ECO:0007669"/>
    <property type="project" value="UniProtKB-KW"/>
</dbReference>
<evidence type="ECO:0000259" key="10">
    <source>
        <dbReference type="PROSITE" id="PS51075"/>
    </source>
</evidence>
<sequence>MDDHHLNLTGFPNTPVSLPYTFVQPGTSTSNAGPAFGARLSGNPSGLEDIPDIEAYERSLHGHNVTFNMPGPLLTPQHSSDITKLLGRSENDSPLESRNVPFKLITPKVEVIDDQTPMMSPVSTSGKTVHRANIKLELIPVLDPDGQDDDPEAGVTYPEPVLFDVKNTIMTEYDLDVLKHGKNNPDEFRRRVELPDASAPPNKIVEFLMYHRTLKESELNQLNSYRTKRNRLSLNLVKSTPDREFDQKVFKKANFVFKNVILQACESLVKKLKDRKHDLQNLIDVVNTKGAKYQGCITIPRTLDGRLQVHGKKGFPHVVYGKLWRYSEMSKNETRHVDHCKHAFEMKTDAVSESLQVCVNPYHYEIVIGTMIVGDAPRHQSMDDYRFKPRPSNPPSVMPPHSVPPHHSIQQHHPIPPFHSLPPMPLNPMPQKQMSQQPTVHQMSPPHQPQHQMMPHPVSQFSPIQQGNMHQQAMMHGLQMSPYSVPQHSTQPPFPAHNFANPMTSNNLGGSSAPTNMSTSFGYTQPDPYAAGTSVQLDGSSLNATASQMQPPNQLPAFPHQTPLETDFGFDFSQAMYPAIDGSTSATNPYFAMGPSNPFSDFNPGYFDQTLQGIQMYNFPNYHPSYMTPEPFPFQPPATPPEALPSSSGQHIQAYKVEQPDENFPMGSGLQPKPEIEQKVKQEVKQEPLSVQPARQVRDSRITIAEFRRACKQEFGERFFVADDSEPDVLIDPDTITVTEADYTETPNTTLLGVKQTKRKPLPGRFYSGPWTRDCAYPDMANFLMNVSTVTINMNGDEPPSVIGKCPPWGTLTYYEEDFKVSEMNALDRGTIIVDGGFLISDARFSLGLCENPYRSTAAYKVRKAIVDGVKFSYKEDGSVWLTNFMTFPVFITSGYLDDQSIGLQNDKTHKLYGNSKLKVFGLRRTKELIRDKLFSKYFAQSYIKGAVTSMNHVFRELNIQDIEKEAQTLQDDISKYCFVRASFCKGFGKDYPRATIAETPVWVELRMHAAYKFMDAVTYDLNRHYLAKQNKEFASLNVEVHDDDSD</sequence>
<dbReference type="STRING" id="1611254.A0A2G5SJ64"/>
<dbReference type="SMART" id="SM00524">
    <property type="entry name" value="DWB"/>
    <property type="match status" value="1"/>
</dbReference>
<dbReference type="PANTHER" id="PTHR13703">
    <property type="entry name" value="SMAD"/>
    <property type="match status" value="1"/>
</dbReference>
<dbReference type="GO" id="GO:0051239">
    <property type="term" value="P:regulation of multicellular organismal process"/>
    <property type="evidence" value="ECO:0007669"/>
    <property type="project" value="UniProtKB-ARBA"/>
</dbReference>
<feature type="coiled-coil region" evidence="8">
    <location>
        <begin position="262"/>
        <end position="289"/>
    </location>
</feature>
<feature type="domain" description="MH2" evidence="11">
    <location>
        <begin position="809"/>
        <end position="1038"/>
    </location>
</feature>
<evidence type="ECO:0000313" key="12">
    <source>
        <dbReference type="EMBL" id="PIC15165.1"/>
    </source>
</evidence>
<evidence type="ECO:0000256" key="4">
    <source>
        <dbReference type="ARBA" id="ARBA00023015"/>
    </source>
</evidence>
<comment type="similarity">
    <text evidence="1 7">Belongs to the dwarfin/SMAD family.</text>
</comment>
<dbReference type="InterPro" id="IPR003619">
    <property type="entry name" value="MAD_homology1_Dwarfin-type"/>
</dbReference>
<feature type="compositionally biased region" description="Polar residues" evidence="9">
    <location>
        <begin position="430"/>
        <end position="439"/>
    </location>
</feature>
<dbReference type="GO" id="GO:0009653">
    <property type="term" value="P:anatomical structure morphogenesis"/>
    <property type="evidence" value="ECO:0007669"/>
    <property type="project" value="TreeGrafter"/>
</dbReference>
<accession>A0A2G5SJ64</accession>
<dbReference type="InterPro" id="IPR013019">
    <property type="entry name" value="MAD_homology_MH1"/>
</dbReference>
<dbReference type="InterPro" id="IPR001132">
    <property type="entry name" value="SMAD_dom_Dwarfin-type"/>
</dbReference>
<evidence type="ECO:0000256" key="9">
    <source>
        <dbReference type="SAM" id="MobiDB-lite"/>
    </source>
</evidence>
<feature type="compositionally biased region" description="Pro residues" evidence="9">
    <location>
        <begin position="414"/>
        <end position="428"/>
    </location>
</feature>
<evidence type="ECO:0000256" key="5">
    <source>
        <dbReference type="ARBA" id="ARBA00023163"/>
    </source>
</evidence>
<dbReference type="GO" id="GO:0005737">
    <property type="term" value="C:cytoplasm"/>
    <property type="evidence" value="ECO:0007669"/>
    <property type="project" value="UniProtKB-SubCell"/>
</dbReference>
<evidence type="ECO:0000256" key="7">
    <source>
        <dbReference type="RuleBase" id="RU361195"/>
    </source>
</evidence>
<comment type="caution">
    <text evidence="12">The sequence shown here is derived from an EMBL/GenBank/DDBJ whole genome shotgun (WGS) entry which is preliminary data.</text>
</comment>
<feature type="compositionally biased region" description="Polar residues" evidence="9">
    <location>
        <begin position="461"/>
        <end position="470"/>
    </location>
</feature>
<dbReference type="InterPro" id="IPR013790">
    <property type="entry name" value="Dwarfin"/>
</dbReference>
<name>A0A2G5SJ64_9PELO</name>
<keyword evidence="2" id="KW-0479">Metal-binding</keyword>
<keyword evidence="3" id="KW-0862">Zinc</keyword>
<keyword evidence="6 7" id="KW-0539">Nucleus</keyword>
<proteinExistence type="inferred from homology"/>
<protein>
    <submittedName>
        <fullName evidence="12">Uncharacterized protein</fullName>
    </submittedName>
</protein>
<dbReference type="Gene3D" id="2.60.200.10">
    <property type="match status" value="1"/>
</dbReference>
<dbReference type="GO" id="GO:0000978">
    <property type="term" value="F:RNA polymerase II cis-regulatory region sequence-specific DNA binding"/>
    <property type="evidence" value="ECO:0007669"/>
    <property type="project" value="TreeGrafter"/>
</dbReference>
<dbReference type="GO" id="GO:0030509">
    <property type="term" value="P:BMP signaling pathway"/>
    <property type="evidence" value="ECO:0007669"/>
    <property type="project" value="TreeGrafter"/>
</dbReference>
<dbReference type="SUPFAM" id="SSF49879">
    <property type="entry name" value="SMAD/FHA domain"/>
    <property type="match status" value="1"/>
</dbReference>
<dbReference type="EMBL" id="PDUG01000006">
    <property type="protein sequence ID" value="PIC15165.1"/>
    <property type="molecule type" value="Genomic_DNA"/>
</dbReference>
<dbReference type="CDD" id="cd10492">
    <property type="entry name" value="MH1_SMAD_4"/>
    <property type="match status" value="1"/>
</dbReference>
<evidence type="ECO:0000256" key="2">
    <source>
        <dbReference type="ARBA" id="ARBA00022723"/>
    </source>
</evidence>
<dbReference type="Proteomes" id="UP000230233">
    <property type="component" value="Chromosome X"/>
</dbReference>
<feature type="compositionally biased region" description="Low complexity" evidence="9">
    <location>
        <begin position="440"/>
        <end position="460"/>
    </location>
</feature>
<reference evidence="13" key="1">
    <citation type="submission" date="2017-10" db="EMBL/GenBank/DDBJ databases">
        <title>Rapid genome shrinkage in a self-fertile nematode reveals novel sperm competition proteins.</title>
        <authorList>
            <person name="Yin D."/>
            <person name="Schwarz E.M."/>
            <person name="Thomas C.G."/>
            <person name="Felde R.L."/>
            <person name="Korf I.F."/>
            <person name="Cutter A.D."/>
            <person name="Schartner C.M."/>
            <person name="Ralston E.J."/>
            <person name="Meyer B.J."/>
            <person name="Haag E.S."/>
        </authorList>
    </citation>
    <scope>NUCLEOTIDE SEQUENCE [LARGE SCALE GENOMIC DNA]</scope>
    <source>
        <strain evidence="13">JU1422</strain>
    </source>
</reference>
<evidence type="ECO:0000256" key="6">
    <source>
        <dbReference type="ARBA" id="ARBA00023242"/>
    </source>
</evidence>
<dbReference type="SUPFAM" id="SSF56366">
    <property type="entry name" value="SMAD MH1 domain"/>
    <property type="match status" value="1"/>
</dbReference>
<dbReference type="GO" id="GO:0009791">
    <property type="term" value="P:post-embryonic development"/>
    <property type="evidence" value="ECO:0007669"/>
    <property type="project" value="UniProtKB-ARBA"/>
</dbReference>
<comment type="subcellular location">
    <subcellularLocation>
        <location evidence="7">Cytoplasm</location>
    </subcellularLocation>
    <subcellularLocation>
        <location evidence="7">Nucleus</location>
    </subcellularLocation>
</comment>
<feature type="region of interest" description="Disordered" evidence="9">
    <location>
        <begin position="381"/>
        <end position="470"/>
    </location>
</feature>
<keyword evidence="4 7" id="KW-0805">Transcription regulation</keyword>
<dbReference type="InterPro" id="IPR008984">
    <property type="entry name" value="SMAD_FHA_dom_sf"/>
</dbReference>
<dbReference type="GO" id="GO:0060395">
    <property type="term" value="P:SMAD protein signal transduction"/>
    <property type="evidence" value="ECO:0007669"/>
    <property type="project" value="TreeGrafter"/>
</dbReference>
<evidence type="ECO:0000259" key="11">
    <source>
        <dbReference type="PROSITE" id="PS51076"/>
    </source>
</evidence>
<dbReference type="AlphaFoldDB" id="A0A2G5SJ64"/>
<organism evidence="12 13">
    <name type="scientific">Caenorhabditis nigoni</name>
    <dbReference type="NCBI Taxonomy" id="1611254"/>
    <lineage>
        <taxon>Eukaryota</taxon>
        <taxon>Metazoa</taxon>
        <taxon>Ecdysozoa</taxon>
        <taxon>Nematoda</taxon>
        <taxon>Chromadorea</taxon>
        <taxon>Rhabditida</taxon>
        <taxon>Rhabditina</taxon>
        <taxon>Rhabditomorpha</taxon>
        <taxon>Rhabditoidea</taxon>
        <taxon>Rhabditidae</taxon>
        <taxon>Peloderinae</taxon>
        <taxon>Caenorhabditis</taxon>
    </lineage>
</organism>
<keyword evidence="5 7" id="KW-0804">Transcription</keyword>
<dbReference type="InterPro" id="IPR036578">
    <property type="entry name" value="SMAD_MH1_sf"/>
</dbReference>
<dbReference type="GO" id="GO:0030154">
    <property type="term" value="P:cell differentiation"/>
    <property type="evidence" value="ECO:0007669"/>
    <property type="project" value="TreeGrafter"/>
</dbReference>
<dbReference type="GO" id="GO:0050793">
    <property type="term" value="P:regulation of developmental process"/>
    <property type="evidence" value="ECO:0007669"/>
    <property type="project" value="UniProtKB-ARBA"/>
</dbReference>
<keyword evidence="8" id="KW-0175">Coiled coil</keyword>
<dbReference type="GO" id="GO:0070411">
    <property type="term" value="F:I-SMAD binding"/>
    <property type="evidence" value="ECO:0007669"/>
    <property type="project" value="TreeGrafter"/>
</dbReference>
<dbReference type="Gene3D" id="3.90.520.10">
    <property type="entry name" value="SMAD MH1 domain"/>
    <property type="match status" value="1"/>
</dbReference>
<dbReference type="GO" id="GO:0071144">
    <property type="term" value="C:heteromeric SMAD protein complex"/>
    <property type="evidence" value="ECO:0007669"/>
    <property type="project" value="TreeGrafter"/>
</dbReference>